<feature type="domain" description="Retrovirus-related Pol polyprotein from transposon TNT 1-94-like beta-barrel" evidence="1">
    <location>
        <begin position="301"/>
        <end position="378"/>
    </location>
</feature>
<comment type="caution">
    <text evidence="2">The sequence shown here is derived from an EMBL/GenBank/DDBJ whole genome shotgun (WGS) entry which is preliminary data.</text>
</comment>
<dbReference type="Proteomes" id="UP000187609">
    <property type="component" value="Unassembled WGS sequence"/>
</dbReference>
<gene>
    <name evidence="2" type="primary">POLX_29</name>
    <name evidence="2" type="ORF">A4A49_60387</name>
</gene>
<dbReference type="STRING" id="49451.A0A1J6JQ69"/>
<dbReference type="SUPFAM" id="SSF57756">
    <property type="entry name" value="Retrovirus zinc finger-like domains"/>
    <property type="match status" value="1"/>
</dbReference>
<dbReference type="InterPro" id="IPR036875">
    <property type="entry name" value="Znf_CCHC_sf"/>
</dbReference>
<feature type="non-terminal residue" evidence="2">
    <location>
        <position position="397"/>
    </location>
</feature>
<dbReference type="EMBL" id="MJEQ01005963">
    <property type="protein sequence ID" value="OIT19930.1"/>
    <property type="molecule type" value="Genomic_DNA"/>
</dbReference>
<dbReference type="PANTHER" id="PTHR47481">
    <property type="match status" value="1"/>
</dbReference>
<evidence type="ECO:0000259" key="1">
    <source>
        <dbReference type="Pfam" id="PF22936"/>
    </source>
</evidence>
<accession>A0A1J6JQ69</accession>
<evidence type="ECO:0000313" key="3">
    <source>
        <dbReference type="Proteomes" id="UP000187609"/>
    </source>
</evidence>
<feature type="non-terminal residue" evidence="2">
    <location>
        <position position="1"/>
    </location>
</feature>
<reference evidence="2" key="1">
    <citation type="submission" date="2016-11" db="EMBL/GenBank/DDBJ databases">
        <title>The genome of Nicotiana attenuata.</title>
        <authorList>
            <person name="Xu S."/>
            <person name="Brockmoeller T."/>
            <person name="Gaquerel E."/>
            <person name="Navarro A."/>
            <person name="Kuhl H."/>
            <person name="Gase K."/>
            <person name="Ling Z."/>
            <person name="Zhou W."/>
            <person name="Kreitzer C."/>
            <person name="Stanke M."/>
            <person name="Tang H."/>
            <person name="Lyons E."/>
            <person name="Pandey P."/>
            <person name="Pandey S.P."/>
            <person name="Timmermann B."/>
            <person name="Baldwin I.T."/>
        </authorList>
    </citation>
    <scope>NUCLEOTIDE SEQUENCE [LARGE SCALE GENOMIC DNA]</scope>
    <source>
        <strain evidence="2">UT</strain>
    </source>
</reference>
<dbReference type="OMA" id="RSAIMAY"/>
<dbReference type="InterPro" id="IPR054722">
    <property type="entry name" value="PolX-like_BBD"/>
</dbReference>
<dbReference type="Pfam" id="PF22936">
    <property type="entry name" value="Pol_BBD"/>
    <property type="match status" value="1"/>
</dbReference>
<organism evidence="2 3">
    <name type="scientific">Nicotiana attenuata</name>
    <name type="common">Coyote tobacco</name>
    <dbReference type="NCBI Taxonomy" id="49451"/>
    <lineage>
        <taxon>Eukaryota</taxon>
        <taxon>Viridiplantae</taxon>
        <taxon>Streptophyta</taxon>
        <taxon>Embryophyta</taxon>
        <taxon>Tracheophyta</taxon>
        <taxon>Spermatophyta</taxon>
        <taxon>Magnoliopsida</taxon>
        <taxon>eudicotyledons</taxon>
        <taxon>Gunneridae</taxon>
        <taxon>Pentapetalae</taxon>
        <taxon>asterids</taxon>
        <taxon>lamiids</taxon>
        <taxon>Solanales</taxon>
        <taxon>Solanaceae</taxon>
        <taxon>Nicotianoideae</taxon>
        <taxon>Nicotianeae</taxon>
        <taxon>Nicotiana</taxon>
    </lineage>
</organism>
<proteinExistence type="predicted"/>
<dbReference type="GO" id="GO:0003676">
    <property type="term" value="F:nucleic acid binding"/>
    <property type="evidence" value="ECO:0007669"/>
    <property type="project" value="InterPro"/>
</dbReference>
<dbReference type="AlphaFoldDB" id="A0A1J6JQ69"/>
<keyword evidence="3" id="KW-1185">Reference proteome</keyword>
<name>A0A1J6JQ69_NICAT</name>
<dbReference type="GO" id="GO:0008270">
    <property type="term" value="F:zinc ion binding"/>
    <property type="evidence" value="ECO:0007669"/>
    <property type="project" value="InterPro"/>
</dbReference>
<sequence>LISFNPASQLSVKLMGSSNYSTWQAQVTTLLFGYDLLAYIDGKSVIPPVYIADDEGNQLPNPNYKLWLRQDSLVRSAIMAYIDPSIAPMIAQAATAKNAWDSLQTTYADKSQARTFGLRELLSNIRRDSKSASDDMKEIKSIADDLAPSGSPLTNEELVIKVLSGLGAEYKEISVAIRARDNPISFEELFDKLLAHEVFVQHSESKNEQPIITAQFSQNHTGSQRRGGHSNFMPNNRNFSGQMTNSKAFNNRSNQQRVQCQLCDKFGHIAKVCRSKSHDALEARANFTNHANYIANHSSSWIVYSGASHHITDNPNSLQSATHFSGNDEIIIGDGKGIPNAHIGQTTFSYDNTKAFHLHNVLCSPRIKRNLISVAKFCRHNQASIEFFPYSFCVKYL</sequence>
<dbReference type="PANTHER" id="PTHR47481:SF21">
    <property type="entry name" value="BASIC-LEUCINE ZIPPER TRANSCRIPTION FACTOR Q-RELATED"/>
    <property type="match status" value="1"/>
</dbReference>
<dbReference type="Pfam" id="PF14223">
    <property type="entry name" value="Retrotran_gag_2"/>
    <property type="match status" value="1"/>
</dbReference>
<evidence type="ECO:0000313" key="2">
    <source>
        <dbReference type="EMBL" id="OIT19930.1"/>
    </source>
</evidence>
<protein>
    <submittedName>
        <fullName evidence="2">Retrovirus-related pol polyprotein from transposon tnt 1-94</fullName>
    </submittedName>
</protein>